<dbReference type="OrthoDB" id="1908104at2759"/>
<sequence length="211" mass="24422">MNGWRRLTVVVIVLCAFWELGDCRERDDNLIRMKLGGFRDSHNSAAEIQSLAQFAVQQHNQKQNAFLELSRVLKAKEQVVAGKIYHLTLEVVDAGKNTVYEAKVWVKPWINFKQLQEFKPAPDGPKLGWQTVPTNDPQVLDAANHAIKSIQQRSNSLFPYELLEILLAKIKVIEDYIRFELLLKLRRGNKEENFKVEITKNKEGKFLMNYV</sequence>
<dbReference type="SMART" id="SM00043">
    <property type="entry name" value="CY"/>
    <property type="match status" value="1"/>
</dbReference>
<dbReference type="InterPro" id="IPR027214">
    <property type="entry name" value="Cystatin"/>
</dbReference>
<keyword evidence="2 3" id="KW-0789">Thiol protease inhibitor</keyword>
<keyword evidence="5" id="KW-1185">Reference proteome</keyword>
<dbReference type="InterPro" id="IPR046350">
    <property type="entry name" value="Cystatin_sf"/>
</dbReference>
<dbReference type="CDD" id="cd00042">
    <property type="entry name" value="CY"/>
    <property type="match status" value="1"/>
</dbReference>
<dbReference type="Gene3D" id="3.10.450.10">
    <property type="match status" value="2"/>
</dbReference>
<dbReference type="RefSeq" id="XP_022742206.1">
    <property type="nucleotide sequence ID" value="XM_022886471.1"/>
</dbReference>
<dbReference type="Pfam" id="PF16845">
    <property type="entry name" value="SQAPI"/>
    <property type="match status" value="1"/>
</dbReference>
<dbReference type="AlphaFoldDB" id="A0A6P5YQ32"/>
<evidence type="ECO:0000313" key="6">
    <source>
        <dbReference type="RefSeq" id="XP_022742206.1"/>
    </source>
</evidence>
<proteinExistence type="inferred from homology"/>
<dbReference type="PROSITE" id="PS00287">
    <property type="entry name" value="CYSTATIN"/>
    <property type="match status" value="1"/>
</dbReference>
<dbReference type="InterPro" id="IPR000010">
    <property type="entry name" value="Cystatin_dom"/>
</dbReference>
<dbReference type="GO" id="GO:0004869">
    <property type="term" value="F:cysteine-type endopeptidase inhibitor activity"/>
    <property type="evidence" value="ECO:0007669"/>
    <property type="project" value="UniProtKB-KW"/>
</dbReference>
<dbReference type="PANTHER" id="PTHR11413">
    <property type="entry name" value="CYSTATIN FAMILY MEMBER"/>
    <property type="match status" value="1"/>
</dbReference>
<gene>
    <name evidence="6" type="primary">LOC111293641</name>
</gene>
<evidence type="ECO:0000256" key="3">
    <source>
        <dbReference type="RuleBase" id="RU362130"/>
    </source>
</evidence>
<dbReference type="InterPro" id="IPR018073">
    <property type="entry name" value="Prot_inh_cystat_CS"/>
</dbReference>
<feature type="signal peptide" evidence="3">
    <location>
        <begin position="1"/>
        <end position="23"/>
    </location>
</feature>
<accession>A0A6P5YQ32</accession>
<dbReference type="SUPFAM" id="SSF54403">
    <property type="entry name" value="Cystatin/monellin"/>
    <property type="match status" value="2"/>
</dbReference>
<feature type="chain" id="PRO_5028500302" description="Cysteine proteinase inhibitor" evidence="3">
    <location>
        <begin position="24"/>
        <end position="211"/>
    </location>
</feature>
<organism evidence="5 6">
    <name type="scientific">Durio zibethinus</name>
    <name type="common">Durian</name>
    <dbReference type="NCBI Taxonomy" id="66656"/>
    <lineage>
        <taxon>Eukaryota</taxon>
        <taxon>Viridiplantae</taxon>
        <taxon>Streptophyta</taxon>
        <taxon>Embryophyta</taxon>
        <taxon>Tracheophyta</taxon>
        <taxon>Spermatophyta</taxon>
        <taxon>Magnoliopsida</taxon>
        <taxon>eudicotyledons</taxon>
        <taxon>Gunneridae</taxon>
        <taxon>Pentapetalae</taxon>
        <taxon>rosids</taxon>
        <taxon>malvids</taxon>
        <taxon>Malvales</taxon>
        <taxon>Malvaceae</taxon>
        <taxon>Helicteroideae</taxon>
        <taxon>Durio</taxon>
    </lineage>
</organism>
<evidence type="ECO:0000256" key="1">
    <source>
        <dbReference type="ARBA" id="ARBA00022690"/>
    </source>
</evidence>
<dbReference type="Proteomes" id="UP000515121">
    <property type="component" value="Unplaced"/>
</dbReference>
<evidence type="ECO:0000259" key="4">
    <source>
        <dbReference type="SMART" id="SM00043"/>
    </source>
</evidence>
<name>A0A6P5YQ32_DURZI</name>
<keyword evidence="3" id="KW-0732">Signal</keyword>
<reference evidence="6" key="1">
    <citation type="submission" date="2025-08" db="UniProtKB">
        <authorList>
            <consortium name="RefSeq"/>
        </authorList>
    </citation>
    <scope>IDENTIFICATION</scope>
    <source>
        <tissue evidence="6">Fruit stalk</tissue>
    </source>
</reference>
<dbReference type="GeneID" id="111293641"/>
<dbReference type="KEGG" id="dzi:111293641"/>
<dbReference type="PANTHER" id="PTHR11413:SF110">
    <property type="entry name" value="CYSTEINE PROTEINASE INHIBITOR 6"/>
    <property type="match status" value="1"/>
</dbReference>
<keyword evidence="1 3" id="KW-0646">Protease inhibitor</keyword>
<evidence type="ECO:0000256" key="2">
    <source>
        <dbReference type="ARBA" id="ARBA00022704"/>
    </source>
</evidence>
<comment type="similarity">
    <text evidence="3">Belongs to the cystatin family. Phytocystatin subfamily.</text>
</comment>
<feature type="domain" description="Cystatin" evidence="4">
    <location>
        <begin position="33"/>
        <end position="121"/>
    </location>
</feature>
<evidence type="ECO:0000313" key="5">
    <source>
        <dbReference type="Proteomes" id="UP000515121"/>
    </source>
</evidence>
<protein>
    <recommendedName>
        <fullName evidence="3">Cysteine proteinase inhibitor</fullName>
    </recommendedName>
</protein>